<feature type="signal peptide" evidence="10">
    <location>
        <begin position="1"/>
        <end position="18"/>
    </location>
</feature>
<dbReference type="Pfam" id="PF05572">
    <property type="entry name" value="Peptidase_M43"/>
    <property type="match status" value="1"/>
</dbReference>
<dbReference type="PANTHER" id="PTHR47466:SF1">
    <property type="entry name" value="METALLOPROTEASE MEP1 (AFU_ORTHOLOGUE AFUA_1G07730)-RELATED"/>
    <property type="match status" value="1"/>
</dbReference>
<accession>A0AAN7HQV8</accession>
<keyword evidence="4" id="KW-0479">Metal-binding</keyword>
<evidence type="ECO:0000256" key="5">
    <source>
        <dbReference type="ARBA" id="ARBA00022729"/>
    </source>
</evidence>
<name>A0AAN7HQV8_9PEZI</name>
<dbReference type="PANTHER" id="PTHR47466">
    <property type="match status" value="1"/>
</dbReference>
<dbReference type="GO" id="GO:0006508">
    <property type="term" value="P:proteolysis"/>
    <property type="evidence" value="ECO:0007669"/>
    <property type="project" value="UniProtKB-KW"/>
</dbReference>
<reference evidence="12" key="1">
    <citation type="journal article" date="2023" name="Mol. Phylogenet. Evol.">
        <title>Genome-scale phylogeny and comparative genomics of the fungal order Sordariales.</title>
        <authorList>
            <person name="Hensen N."/>
            <person name="Bonometti L."/>
            <person name="Westerberg I."/>
            <person name="Brannstrom I.O."/>
            <person name="Guillou S."/>
            <person name="Cros-Aarteil S."/>
            <person name="Calhoun S."/>
            <person name="Haridas S."/>
            <person name="Kuo A."/>
            <person name="Mondo S."/>
            <person name="Pangilinan J."/>
            <person name="Riley R."/>
            <person name="LaButti K."/>
            <person name="Andreopoulos B."/>
            <person name="Lipzen A."/>
            <person name="Chen C."/>
            <person name="Yan M."/>
            <person name="Daum C."/>
            <person name="Ng V."/>
            <person name="Clum A."/>
            <person name="Steindorff A."/>
            <person name="Ohm R.A."/>
            <person name="Martin F."/>
            <person name="Silar P."/>
            <person name="Natvig D.O."/>
            <person name="Lalanne C."/>
            <person name="Gautier V."/>
            <person name="Ament-Velasquez S.L."/>
            <person name="Kruys A."/>
            <person name="Hutchinson M.I."/>
            <person name="Powell A.J."/>
            <person name="Barry K."/>
            <person name="Miller A.N."/>
            <person name="Grigoriev I.V."/>
            <person name="Debuchy R."/>
            <person name="Gladieux P."/>
            <person name="Hiltunen Thoren M."/>
            <person name="Johannesson H."/>
        </authorList>
    </citation>
    <scope>NUCLEOTIDE SEQUENCE</scope>
    <source>
        <strain evidence="12">CBS 359.72</strain>
    </source>
</reference>
<keyword evidence="7" id="KW-0862">Zinc</keyword>
<evidence type="ECO:0000256" key="6">
    <source>
        <dbReference type="ARBA" id="ARBA00022801"/>
    </source>
</evidence>
<dbReference type="Gene3D" id="3.40.390.10">
    <property type="entry name" value="Collagenase (Catalytic Domain)"/>
    <property type="match status" value="1"/>
</dbReference>
<feature type="chain" id="PRO_5042891119" evidence="10">
    <location>
        <begin position="19"/>
        <end position="291"/>
    </location>
</feature>
<comment type="function">
    <text evidence="1">Secreted metalloproteinase that allows assimilation of proteinaceous substrates.</text>
</comment>
<organism evidence="12 13">
    <name type="scientific">Corynascus novoguineensis</name>
    <dbReference type="NCBI Taxonomy" id="1126955"/>
    <lineage>
        <taxon>Eukaryota</taxon>
        <taxon>Fungi</taxon>
        <taxon>Dikarya</taxon>
        <taxon>Ascomycota</taxon>
        <taxon>Pezizomycotina</taxon>
        <taxon>Sordariomycetes</taxon>
        <taxon>Sordariomycetidae</taxon>
        <taxon>Sordariales</taxon>
        <taxon>Chaetomiaceae</taxon>
        <taxon>Corynascus</taxon>
    </lineage>
</organism>
<evidence type="ECO:0000259" key="11">
    <source>
        <dbReference type="Pfam" id="PF05572"/>
    </source>
</evidence>
<gene>
    <name evidence="12" type="ORF">C7999DRAFT_40894</name>
</gene>
<dbReference type="CDD" id="cd04275">
    <property type="entry name" value="ZnMc_pappalysin_like"/>
    <property type="match status" value="1"/>
</dbReference>
<keyword evidence="9" id="KW-1015">Disulfide bond</keyword>
<dbReference type="GO" id="GO:0008237">
    <property type="term" value="F:metallopeptidase activity"/>
    <property type="evidence" value="ECO:0007669"/>
    <property type="project" value="UniProtKB-KW"/>
</dbReference>
<evidence type="ECO:0000256" key="1">
    <source>
        <dbReference type="ARBA" id="ARBA00003174"/>
    </source>
</evidence>
<evidence type="ECO:0000256" key="7">
    <source>
        <dbReference type="ARBA" id="ARBA00022833"/>
    </source>
</evidence>
<dbReference type="InterPro" id="IPR024079">
    <property type="entry name" value="MetalloPept_cat_dom_sf"/>
</dbReference>
<evidence type="ECO:0000313" key="13">
    <source>
        <dbReference type="Proteomes" id="UP001303647"/>
    </source>
</evidence>
<comment type="similarity">
    <text evidence="2">Belongs to the peptidase M43B family.</text>
</comment>
<evidence type="ECO:0000256" key="10">
    <source>
        <dbReference type="SAM" id="SignalP"/>
    </source>
</evidence>
<evidence type="ECO:0000256" key="9">
    <source>
        <dbReference type="ARBA" id="ARBA00023157"/>
    </source>
</evidence>
<evidence type="ECO:0000313" key="12">
    <source>
        <dbReference type="EMBL" id="KAK4247909.1"/>
    </source>
</evidence>
<dbReference type="GO" id="GO:0046872">
    <property type="term" value="F:metal ion binding"/>
    <property type="evidence" value="ECO:0007669"/>
    <property type="project" value="UniProtKB-KW"/>
</dbReference>
<sequence>MRFTPFALAAAAIHGVAAAPSRETRPAERGFACGAPEPDAEHIKISQQFAAQEASLLASGNLTVKATTFVDVYFHVVAKSTSVSGGYVSDAQLTNQLNTLNAAYAPHGFQFSHKGTTRTINANWADDSKGYEMTMKRSLRKGSYSTLNIYFLTDMGDNLGYCYFPESGGGTSGSTTQIRDGCTVLYSTVPGGSTTNYNLGGTVTHEVGHWFGLYHTFQGGCSGSGDQVSDTPAQASASSGCPIGRDSCPSQAGLDPIHNYMDYSYDSCYEEFTPGQRARMASFWNSYRAGK</sequence>
<keyword evidence="5 10" id="KW-0732">Signal</keyword>
<dbReference type="Proteomes" id="UP001303647">
    <property type="component" value="Unassembled WGS sequence"/>
</dbReference>
<evidence type="ECO:0000256" key="8">
    <source>
        <dbReference type="ARBA" id="ARBA00023049"/>
    </source>
</evidence>
<protein>
    <submittedName>
        <fullName evidence="12">Metalloprotease</fullName>
    </submittedName>
</protein>
<evidence type="ECO:0000256" key="3">
    <source>
        <dbReference type="ARBA" id="ARBA00022670"/>
    </source>
</evidence>
<dbReference type="AlphaFoldDB" id="A0AAN7HQV8"/>
<dbReference type="InterPro" id="IPR008754">
    <property type="entry name" value="Peptidase_M43"/>
</dbReference>
<keyword evidence="13" id="KW-1185">Reference proteome</keyword>
<keyword evidence="6" id="KW-0378">Hydrolase</keyword>
<evidence type="ECO:0000256" key="2">
    <source>
        <dbReference type="ARBA" id="ARBA00008721"/>
    </source>
</evidence>
<comment type="caution">
    <text evidence="12">The sequence shown here is derived from an EMBL/GenBank/DDBJ whole genome shotgun (WGS) entry which is preliminary data.</text>
</comment>
<feature type="domain" description="Peptidase M43 pregnancy-associated plasma-A" evidence="11">
    <location>
        <begin position="155"/>
        <end position="283"/>
    </location>
</feature>
<keyword evidence="8 12" id="KW-0482">Metalloprotease</keyword>
<reference evidence="12" key="2">
    <citation type="submission" date="2023-05" db="EMBL/GenBank/DDBJ databases">
        <authorList>
            <consortium name="Lawrence Berkeley National Laboratory"/>
            <person name="Steindorff A."/>
            <person name="Hensen N."/>
            <person name="Bonometti L."/>
            <person name="Westerberg I."/>
            <person name="Brannstrom I.O."/>
            <person name="Guillou S."/>
            <person name="Cros-Aarteil S."/>
            <person name="Calhoun S."/>
            <person name="Haridas S."/>
            <person name="Kuo A."/>
            <person name="Mondo S."/>
            <person name="Pangilinan J."/>
            <person name="Riley R."/>
            <person name="Labutti K."/>
            <person name="Andreopoulos B."/>
            <person name="Lipzen A."/>
            <person name="Chen C."/>
            <person name="Yanf M."/>
            <person name="Daum C."/>
            <person name="Ng V."/>
            <person name="Clum A."/>
            <person name="Ohm R."/>
            <person name="Martin F."/>
            <person name="Silar P."/>
            <person name="Natvig D."/>
            <person name="Lalanne C."/>
            <person name="Gautier V."/>
            <person name="Ament-Velasquez S.L."/>
            <person name="Kruys A."/>
            <person name="Hutchinson M.I."/>
            <person name="Powell A.J."/>
            <person name="Barry K."/>
            <person name="Miller A.N."/>
            <person name="Grigoriev I.V."/>
            <person name="Debuchy R."/>
            <person name="Gladieux P."/>
            <person name="Thoren M.H."/>
            <person name="Johannesson H."/>
        </authorList>
    </citation>
    <scope>NUCLEOTIDE SEQUENCE</scope>
    <source>
        <strain evidence="12">CBS 359.72</strain>
    </source>
</reference>
<keyword evidence="3" id="KW-0645">Protease</keyword>
<proteinExistence type="inferred from homology"/>
<dbReference type="SUPFAM" id="SSF55486">
    <property type="entry name" value="Metalloproteases ('zincins'), catalytic domain"/>
    <property type="match status" value="1"/>
</dbReference>
<dbReference type="EMBL" id="MU857646">
    <property type="protein sequence ID" value="KAK4247909.1"/>
    <property type="molecule type" value="Genomic_DNA"/>
</dbReference>
<evidence type="ECO:0000256" key="4">
    <source>
        <dbReference type="ARBA" id="ARBA00022723"/>
    </source>
</evidence>